<protein>
    <submittedName>
        <fullName evidence="2">Uncharacterized protein</fullName>
    </submittedName>
</protein>
<dbReference type="EMBL" id="HBHX01061932">
    <property type="protein sequence ID" value="CAE0142217.1"/>
    <property type="molecule type" value="Transcribed_RNA"/>
</dbReference>
<name>A0A7S3FE00_9EUKA</name>
<sequence>MPFAFSASNMLTILLSTCFATSSLTFTPATRAVASSRRSFPPRCELLPCATEVLPVLPSGDGRRLHTATIMTGSALSEEESAVRTLVGEMVRVRRGMAVIRPIAVRTLRNARLARVRLQLDSSFGWLHDPTGSTESDIVVFAEDAPILYLPMALVRESTSEESHHMTLLSQVHASAPRTLDTEEQYSQLEPFFSA</sequence>
<proteinExistence type="predicted"/>
<feature type="signal peptide" evidence="1">
    <location>
        <begin position="1"/>
        <end position="25"/>
    </location>
</feature>
<evidence type="ECO:0000256" key="1">
    <source>
        <dbReference type="SAM" id="SignalP"/>
    </source>
</evidence>
<accession>A0A7S3FE00</accession>
<reference evidence="2" key="1">
    <citation type="submission" date="2021-01" db="EMBL/GenBank/DDBJ databases">
        <authorList>
            <person name="Corre E."/>
            <person name="Pelletier E."/>
            <person name="Niang G."/>
            <person name="Scheremetjew M."/>
            <person name="Finn R."/>
            <person name="Kale V."/>
            <person name="Holt S."/>
            <person name="Cochrane G."/>
            <person name="Meng A."/>
            <person name="Brown T."/>
            <person name="Cohen L."/>
        </authorList>
    </citation>
    <scope>NUCLEOTIDE SEQUENCE</scope>
    <source>
        <strain evidence="2">CCMP281</strain>
    </source>
</reference>
<evidence type="ECO:0000313" key="2">
    <source>
        <dbReference type="EMBL" id="CAE0142217.1"/>
    </source>
</evidence>
<keyword evidence="1" id="KW-0732">Signal</keyword>
<organism evidence="2">
    <name type="scientific">Haptolina ericina</name>
    <dbReference type="NCBI Taxonomy" id="156174"/>
    <lineage>
        <taxon>Eukaryota</taxon>
        <taxon>Haptista</taxon>
        <taxon>Haptophyta</taxon>
        <taxon>Prymnesiophyceae</taxon>
        <taxon>Prymnesiales</taxon>
        <taxon>Prymnesiaceae</taxon>
        <taxon>Haptolina</taxon>
    </lineage>
</organism>
<dbReference type="AlphaFoldDB" id="A0A7S3FE00"/>
<feature type="chain" id="PRO_5031051467" evidence="1">
    <location>
        <begin position="26"/>
        <end position="195"/>
    </location>
</feature>
<gene>
    <name evidence="2" type="ORF">HERI1096_LOCUS34209</name>
</gene>